<dbReference type="GO" id="GO:0003676">
    <property type="term" value="F:nucleic acid binding"/>
    <property type="evidence" value="ECO:0007669"/>
    <property type="project" value="InterPro"/>
</dbReference>
<keyword evidence="3" id="KW-1185">Reference proteome</keyword>
<dbReference type="InterPro" id="IPR035979">
    <property type="entry name" value="RBD_domain_sf"/>
</dbReference>
<reference evidence="2" key="1">
    <citation type="submission" date="2020-05" db="EMBL/GenBank/DDBJ databases">
        <title>Mycena genomes resolve the evolution of fungal bioluminescence.</title>
        <authorList>
            <person name="Tsai I.J."/>
        </authorList>
    </citation>
    <scope>NUCLEOTIDE SEQUENCE</scope>
    <source>
        <strain evidence="2">110903Hualien_Pintung</strain>
    </source>
</reference>
<feature type="compositionally biased region" description="Basic residues" evidence="1">
    <location>
        <begin position="308"/>
        <end position="319"/>
    </location>
</feature>
<dbReference type="SUPFAM" id="SSF54928">
    <property type="entry name" value="RNA-binding domain, RBD"/>
    <property type="match status" value="1"/>
</dbReference>
<dbReference type="OrthoDB" id="167718at2759"/>
<dbReference type="EMBL" id="JACAZE010000007">
    <property type="protein sequence ID" value="KAF7311087.1"/>
    <property type="molecule type" value="Genomic_DNA"/>
</dbReference>
<sequence length="335" mass="36257">MSTPKLTKKQKKSLAFYRKGKAPRDVPLGDQDMEGNSVPALEDQDQADDDAASPTLALGKELDGKVVSPSNGKKKAKDPAAVAEPPAKKRKREQEEAGVEAEPKPKKAKQQTSGGDGEGATKGKVKQRFILFVARRKSQVHDHRRGNQEPFLGLRHVSSSASFSALMGPTDPPPTVRLRTPKPSASGKPTIKSKGCAFVEFSHRNALQQGLKLHQSELEGRRINVELTVGGGGSGETRIQKLKERNKSLHGERKDRLEKLAKTDPAAAAAAPPERPQRFSATSGLEQTAMKRRTWAVADEDDGETHRGGKRHSKKRGGKAKAWGTGVNAIPVTKM</sequence>
<feature type="compositionally biased region" description="Basic and acidic residues" evidence="1">
    <location>
        <begin position="246"/>
        <end position="262"/>
    </location>
</feature>
<evidence type="ECO:0000313" key="2">
    <source>
        <dbReference type="EMBL" id="KAF7311087.1"/>
    </source>
</evidence>
<feature type="region of interest" description="Disordered" evidence="1">
    <location>
        <begin position="246"/>
        <end position="335"/>
    </location>
</feature>
<feature type="compositionally biased region" description="Acidic residues" evidence="1">
    <location>
        <begin position="42"/>
        <end position="51"/>
    </location>
</feature>
<dbReference type="Gene3D" id="3.30.70.330">
    <property type="match status" value="1"/>
</dbReference>
<dbReference type="AlphaFoldDB" id="A0A8H6WAR1"/>
<comment type="caution">
    <text evidence="2">The sequence shown here is derived from an EMBL/GenBank/DDBJ whole genome shotgun (WGS) entry which is preliminary data.</text>
</comment>
<evidence type="ECO:0000313" key="3">
    <source>
        <dbReference type="Proteomes" id="UP000613580"/>
    </source>
</evidence>
<dbReference type="InterPro" id="IPR012677">
    <property type="entry name" value="Nucleotide-bd_a/b_plait_sf"/>
</dbReference>
<feature type="region of interest" description="Disordered" evidence="1">
    <location>
        <begin position="1"/>
        <end position="125"/>
    </location>
</feature>
<evidence type="ECO:0000256" key="1">
    <source>
        <dbReference type="SAM" id="MobiDB-lite"/>
    </source>
</evidence>
<feature type="compositionally biased region" description="Basic residues" evidence="1">
    <location>
        <begin position="1"/>
        <end position="12"/>
    </location>
</feature>
<organism evidence="2 3">
    <name type="scientific">Mycena chlorophos</name>
    <name type="common">Agaric fungus</name>
    <name type="synonym">Agaricus chlorophos</name>
    <dbReference type="NCBI Taxonomy" id="658473"/>
    <lineage>
        <taxon>Eukaryota</taxon>
        <taxon>Fungi</taxon>
        <taxon>Dikarya</taxon>
        <taxon>Basidiomycota</taxon>
        <taxon>Agaricomycotina</taxon>
        <taxon>Agaricomycetes</taxon>
        <taxon>Agaricomycetidae</taxon>
        <taxon>Agaricales</taxon>
        <taxon>Marasmiineae</taxon>
        <taxon>Mycenaceae</taxon>
        <taxon>Mycena</taxon>
    </lineage>
</organism>
<dbReference type="Proteomes" id="UP000613580">
    <property type="component" value="Unassembled WGS sequence"/>
</dbReference>
<gene>
    <name evidence="2" type="ORF">HMN09_00652700</name>
</gene>
<accession>A0A8H6WAR1</accession>
<protein>
    <submittedName>
        <fullName evidence="2">RRM domain-containing protein</fullName>
    </submittedName>
</protein>
<proteinExistence type="predicted"/>
<name>A0A8H6WAR1_MYCCL</name>
<feature type="region of interest" description="Disordered" evidence="1">
    <location>
        <begin position="161"/>
        <end position="192"/>
    </location>
</feature>